<protein>
    <recommendedName>
        <fullName evidence="6">DUF1254 domain-containing protein</fullName>
    </recommendedName>
</protein>
<gene>
    <name evidence="4" type="ORF">LMG26411_05227</name>
</gene>
<evidence type="ECO:0000259" key="3">
    <source>
        <dbReference type="Pfam" id="PF06863"/>
    </source>
</evidence>
<proteinExistence type="predicted"/>
<dbReference type="SUPFAM" id="SSF160935">
    <property type="entry name" value="VPA0735-like"/>
    <property type="match status" value="1"/>
</dbReference>
<dbReference type="Pfam" id="PF06742">
    <property type="entry name" value="DUF1214"/>
    <property type="match status" value="1"/>
</dbReference>
<evidence type="ECO:0008006" key="6">
    <source>
        <dbReference type="Google" id="ProtNLM"/>
    </source>
</evidence>
<reference evidence="4 5" key="1">
    <citation type="submission" date="2021-03" db="EMBL/GenBank/DDBJ databases">
        <authorList>
            <person name="Peeters C."/>
        </authorList>
    </citation>
    <scope>NUCLEOTIDE SEQUENCE [LARGE SCALE GENOMIC DNA]</scope>
    <source>
        <strain evidence="4 5">LMG 26411</strain>
    </source>
</reference>
<dbReference type="InterPro" id="IPR037049">
    <property type="entry name" value="DUF1214_C_sf"/>
</dbReference>
<keyword evidence="5" id="KW-1185">Reference proteome</keyword>
<dbReference type="Pfam" id="PF06863">
    <property type="entry name" value="DUF1254"/>
    <property type="match status" value="1"/>
</dbReference>
<keyword evidence="1" id="KW-0732">Signal</keyword>
<dbReference type="PANTHER" id="PTHR36509:SF2">
    <property type="entry name" value="BLL3101 PROTEIN"/>
    <property type="match status" value="1"/>
</dbReference>
<evidence type="ECO:0000313" key="4">
    <source>
        <dbReference type="EMBL" id="CAG2156340.1"/>
    </source>
</evidence>
<comment type="caution">
    <text evidence="4">The sequence shown here is derived from an EMBL/GenBank/DDBJ whole genome shotgun (WGS) entry which is preliminary data.</text>
</comment>
<feature type="domain" description="DUF1214" evidence="2">
    <location>
        <begin position="350"/>
        <end position="456"/>
    </location>
</feature>
<dbReference type="InterPro" id="IPR010679">
    <property type="entry name" value="DUF1254"/>
</dbReference>
<dbReference type="RefSeq" id="WP_211956124.1">
    <property type="nucleotide sequence ID" value="NZ_CAJPVI010000036.1"/>
</dbReference>
<feature type="chain" id="PRO_5045591476" description="DUF1254 domain-containing protein" evidence="1">
    <location>
        <begin position="28"/>
        <end position="476"/>
    </location>
</feature>
<sequence>MIAWARTQGLRRILAALMGTAVVQASAGAASPSAADVQKIATEAYIYAYPMVLMEVTRRVSTNVDASDPKGGIRAPMNQFAHVAEFPDEKFDTVVRPNADTLYSALWFDVTREPLIITVPDSGGRYYLLPALDMWTDVFTSPGTRTTGNGPQQIAIVGPRWHGKLPAGVTPYVSPTAVGWMIGRTQTNGVADYAAVHKFQAGLRATPLSAWGKPGYVPPAGRKNPQQDMSAPVEQVAKMDAASYFAMFAELMKNNPPHANDYPMLDRIAHVGLVPGQAFNLNRQAPDVQAALRGAPATARKEIAEALPRAGVVSNGWRTIGNPIGTYGTDYLRRAMIAFVGLGANTVEDAIYPIAMTDVDGKPFDSGAKYVIHFDKERLPPASAFWSLTMYNDRQFFTANPINRFAIGDRDPLKYNADGSLDLVIQREPPKGGGSNWLPAPAAGNFTMNLRLYLPKPEALDGTWKPPVVRRVEGGM</sequence>
<dbReference type="InterPro" id="IPR037050">
    <property type="entry name" value="DUF1254_sf"/>
</dbReference>
<dbReference type="InterPro" id="IPR010621">
    <property type="entry name" value="DUF1214"/>
</dbReference>
<evidence type="ECO:0000259" key="2">
    <source>
        <dbReference type="Pfam" id="PF06742"/>
    </source>
</evidence>
<feature type="domain" description="DUF1254" evidence="3">
    <location>
        <begin position="77"/>
        <end position="207"/>
    </location>
</feature>
<dbReference type="Gene3D" id="2.60.40.1610">
    <property type="entry name" value="Domain of unknown function DUF1254"/>
    <property type="match status" value="1"/>
</dbReference>
<feature type="signal peptide" evidence="1">
    <location>
        <begin position="1"/>
        <end position="27"/>
    </location>
</feature>
<name>A0ABN7Q7R3_9BURK</name>
<dbReference type="EMBL" id="CAJPVI010000036">
    <property type="protein sequence ID" value="CAG2156340.1"/>
    <property type="molecule type" value="Genomic_DNA"/>
</dbReference>
<dbReference type="Proteomes" id="UP000672657">
    <property type="component" value="Unassembled WGS sequence"/>
</dbReference>
<accession>A0ABN7Q7R3</accession>
<dbReference type="PANTHER" id="PTHR36509">
    <property type="entry name" value="BLL3101 PROTEIN"/>
    <property type="match status" value="1"/>
</dbReference>
<evidence type="ECO:0000256" key="1">
    <source>
        <dbReference type="SAM" id="SignalP"/>
    </source>
</evidence>
<evidence type="ECO:0000313" key="5">
    <source>
        <dbReference type="Proteomes" id="UP000672657"/>
    </source>
</evidence>
<organism evidence="4 5">
    <name type="scientific">Cupriavidus numazuensis</name>
    <dbReference type="NCBI Taxonomy" id="221992"/>
    <lineage>
        <taxon>Bacteria</taxon>
        <taxon>Pseudomonadati</taxon>
        <taxon>Pseudomonadota</taxon>
        <taxon>Betaproteobacteria</taxon>
        <taxon>Burkholderiales</taxon>
        <taxon>Burkholderiaceae</taxon>
        <taxon>Cupriavidus</taxon>
    </lineage>
</organism>
<dbReference type="Gene3D" id="2.60.120.600">
    <property type="entry name" value="Domain of unknown function DUF1214, C-terminal domain"/>
    <property type="match status" value="1"/>
</dbReference>